<evidence type="ECO:0000256" key="7">
    <source>
        <dbReference type="ARBA" id="ARBA00030046"/>
    </source>
</evidence>
<dbReference type="InterPro" id="IPR006264">
    <property type="entry name" value="EPSP_synthase"/>
</dbReference>
<dbReference type="InterPro" id="IPR036968">
    <property type="entry name" value="Enolpyruvate_Tfrase_sf"/>
</dbReference>
<dbReference type="KEGG" id="crc:A33Y_062"/>
<feature type="transmembrane region" description="Helical" evidence="9">
    <location>
        <begin position="203"/>
        <end position="225"/>
    </location>
</feature>
<comment type="similarity">
    <text evidence="2">Belongs to the EPSP synthase family.</text>
</comment>
<evidence type="ECO:0000259" key="10">
    <source>
        <dbReference type="Pfam" id="PF00275"/>
    </source>
</evidence>
<dbReference type="PANTHER" id="PTHR21090">
    <property type="entry name" value="AROM/DEHYDROQUINATE SYNTHASE"/>
    <property type="match status" value="1"/>
</dbReference>
<evidence type="ECO:0000256" key="6">
    <source>
        <dbReference type="ARBA" id="ARBA00023141"/>
    </source>
</evidence>
<keyword evidence="6" id="KW-0057">Aromatic amino acid biosynthesis</keyword>
<keyword evidence="5 11" id="KW-0808">Transferase</keyword>
<evidence type="ECO:0000256" key="8">
    <source>
        <dbReference type="ARBA" id="ARBA00044633"/>
    </source>
</evidence>
<keyword evidence="4" id="KW-0028">Amino-acid biosynthesis</keyword>
<dbReference type="UniPathway" id="UPA00053">
    <property type="reaction ID" value="UER00089"/>
</dbReference>
<sequence length="407" mass="48291">MKSYYKINILNIKKRKIKSGDKSISHRLILICFLKSIIIEAFNILESNDLLITINLFKNLGLKIYGPINNYITISSYKKNIFYNNINFIGNSGTSIRISLSLFIENNILIGDKSLNKRTMYRVIKPLTLMGYIIQCKKNHFTPIIITKKNNFGLKYNLINISSQIKSCLILSSINSFFKIYIKEKKKTRDHSERFIYSIKKKNFFFFFVPNDFSTISFIICYYILKKKNFIISVNINKLRIGLLEYLYKNNIKFFFLYKKIIKNEHFSKIFFLKSLLNNKIIFSKEISKMIDEIPVLLILIINTKKKFKIYGLEELKYKESNRFNLMINNLKLLGIIIINKKNYLILKGGILHKNIFLTYNDHRLFLSIYIIGINFIISNVENILSSFPNFFKYFNNKKNFYYVNNK</sequence>
<dbReference type="RefSeq" id="WP_014887022.1">
    <property type="nucleotide sequence ID" value="NC_018415.1"/>
</dbReference>
<keyword evidence="9" id="KW-1133">Transmembrane helix</keyword>
<evidence type="ECO:0000313" key="11">
    <source>
        <dbReference type="EMBL" id="AFP83721.1"/>
    </source>
</evidence>
<protein>
    <recommendedName>
        <fullName evidence="3">3-phosphoshikimate 1-carboxyvinyltransferase</fullName>
        <ecNumber evidence="3">2.5.1.19</ecNumber>
    </recommendedName>
    <alternativeName>
        <fullName evidence="7">5-enolpyruvylshikimate-3-phosphate synthase</fullName>
    </alternativeName>
</protein>
<comment type="pathway">
    <text evidence="1">Metabolic intermediate biosynthesis; chorismate biosynthesis; chorismate from D-erythrose 4-phosphate and phosphoenolpyruvate: step 6/7.</text>
</comment>
<gene>
    <name evidence="11" type="primary">aroA</name>
    <name evidence="11" type="ORF">A33Y_062</name>
</gene>
<dbReference type="HOGENOM" id="CLU_024321_0_1_6"/>
<feature type="domain" description="Enolpyruvate transferase" evidence="10">
    <location>
        <begin position="19"/>
        <end position="197"/>
    </location>
</feature>
<evidence type="ECO:0000256" key="3">
    <source>
        <dbReference type="ARBA" id="ARBA00012450"/>
    </source>
</evidence>
<evidence type="ECO:0000256" key="2">
    <source>
        <dbReference type="ARBA" id="ARBA00009948"/>
    </source>
</evidence>
<dbReference type="GO" id="GO:0009423">
    <property type="term" value="P:chorismate biosynthetic process"/>
    <property type="evidence" value="ECO:0007669"/>
    <property type="project" value="UniProtKB-UniPathway"/>
</dbReference>
<evidence type="ECO:0000313" key="12">
    <source>
        <dbReference type="Proteomes" id="UP000003931"/>
    </source>
</evidence>
<dbReference type="Proteomes" id="UP000003931">
    <property type="component" value="Chromosome"/>
</dbReference>
<dbReference type="OrthoDB" id="9809920at2"/>
<dbReference type="PIRSF" id="PIRSF000505">
    <property type="entry name" value="EPSPS"/>
    <property type="match status" value="1"/>
</dbReference>
<dbReference type="GO" id="GO:0008652">
    <property type="term" value="P:amino acid biosynthetic process"/>
    <property type="evidence" value="ECO:0007669"/>
    <property type="project" value="UniProtKB-KW"/>
</dbReference>
<dbReference type="Gene3D" id="3.65.10.10">
    <property type="entry name" value="Enolpyruvate transferase domain"/>
    <property type="match status" value="2"/>
</dbReference>
<dbReference type="PATRIC" id="fig|1202537.3.peg.56"/>
<keyword evidence="9" id="KW-0812">Transmembrane</keyword>
<dbReference type="InterPro" id="IPR013792">
    <property type="entry name" value="RNA3'P_cycl/enolpyr_Trfase_a/b"/>
</dbReference>
<comment type="catalytic activity">
    <reaction evidence="8">
        <text>3-phosphoshikimate + phosphoenolpyruvate = 5-O-(1-carboxyvinyl)-3-phosphoshikimate + phosphate</text>
        <dbReference type="Rhea" id="RHEA:21256"/>
        <dbReference type="ChEBI" id="CHEBI:43474"/>
        <dbReference type="ChEBI" id="CHEBI:57701"/>
        <dbReference type="ChEBI" id="CHEBI:58702"/>
        <dbReference type="ChEBI" id="CHEBI:145989"/>
        <dbReference type="EC" id="2.5.1.19"/>
    </reaction>
    <physiologicalReaction direction="left-to-right" evidence="8">
        <dbReference type="Rhea" id="RHEA:21257"/>
    </physiologicalReaction>
</comment>
<organism evidence="11 12">
    <name type="scientific">Candidatus Carsonella ruddii CS isolate Thao2000</name>
    <dbReference type="NCBI Taxonomy" id="1202537"/>
    <lineage>
        <taxon>Bacteria</taxon>
        <taxon>Pseudomonadati</taxon>
        <taxon>Pseudomonadota</taxon>
        <taxon>Gammaproteobacteria</taxon>
        <taxon>Oceanospirillales</taxon>
        <taxon>Halomonadaceae</taxon>
        <taxon>Zymobacter group</taxon>
        <taxon>Candidatus Carsonella</taxon>
    </lineage>
</organism>
<dbReference type="SUPFAM" id="SSF55205">
    <property type="entry name" value="EPT/RTPC-like"/>
    <property type="match status" value="1"/>
</dbReference>
<evidence type="ECO:0000256" key="5">
    <source>
        <dbReference type="ARBA" id="ARBA00022679"/>
    </source>
</evidence>
<dbReference type="EMBL" id="CP003542">
    <property type="protein sequence ID" value="AFP83721.1"/>
    <property type="molecule type" value="Genomic_DNA"/>
</dbReference>
<dbReference type="AlphaFoldDB" id="J7GWB0"/>
<dbReference type="STRING" id="1202537.A33Y_062"/>
<evidence type="ECO:0000256" key="4">
    <source>
        <dbReference type="ARBA" id="ARBA00022605"/>
    </source>
</evidence>
<dbReference type="InterPro" id="IPR001986">
    <property type="entry name" value="Enolpyruvate_Tfrase_dom"/>
</dbReference>
<evidence type="ECO:0000256" key="9">
    <source>
        <dbReference type="SAM" id="Phobius"/>
    </source>
</evidence>
<reference evidence="11 12" key="1">
    <citation type="journal article" date="2012" name="Mol. Biol. Evol.">
        <title>Genome reduction and co-evolution between the primary and secondary bacterial symbionts of psyllids.</title>
        <authorList>
            <person name="Sloan D.B."/>
            <person name="Moran N.A."/>
        </authorList>
    </citation>
    <scope>NUCLEOTIDE SEQUENCE [LARGE SCALE GENOMIC DNA]</scope>
    <source>
        <strain evidence="11 12">CS</strain>
    </source>
</reference>
<evidence type="ECO:0000256" key="1">
    <source>
        <dbReference type="ARBA" id="ARBA00004811"/>
    </source>
</evidence>
<dbReference type="GO" id="GO:0003866">
    <property type="term" value="F:3-phosphoshikimate 1-carboxyvinyltransferase activity"/>
    <property type="evidence" value="ECO:0007669"/>
    <property type="project" value="UniProtKB-EC"/>
</dbReference>
<accession>J7GWB0</accession>
<dbReference type="EC" id="2.5.1.19" evidence="3"/>
<name>J7GWB0_CARRU</name>
<feature type="domain" description="Enolpyruvate transferase" evidence="10">
    <location>
        <begin position="209"/>
        <end position="393"/>
    </location>
</feature>
<proteinExistence type="inferred from homology"/>
<dbReference type="GO" id="GO:0009073">
    <property type="term" value="P:aromatic amino acid family biosynthetic process"/>
    <property type="evidence" value="ECO:0007669"/>
    <property type="project" value="UniProtKB-KW"/>
</dbReference>
<dbReference type="Pfam" id="PF00275">
    <property type="entry name" value="EPSP_synthase"/>
    <property type="match status" value="2"/>
</dbReference>
<keyword evidence="9" id="KW-0472">Membrane</keyword>
<dbReference type="PANTHER" id="PTHR21090:SF5">
    <property type="entry name" value="PENTAFUNCTIONAL AROM POLYPEPTIDE"/>
    <property type="match status" value="1"/>
</dbReference>